<evidence type="ECO:0000313" key="1">
    <source>
        <dbReference type="EMBL" id="KAJ4716737.1"/>
    </source>
</evidence>
<name>A0ACC1XZ57_MELAZ</name>
<dbReference type="Proteomes" id="UP001164539">
    <property type="component" value="Chromosome 6"/>
</dbReference>
<proteinExistence type="predicted"/>
<gene>
    <name evidence="1" type="ORF">OWV82_011714</name>
</gene>
<keyword evidence="2" id="KW-1185">Reference proteome</keyword>
<reference evidence="1 2" key="1">
    <citation type="journal article" date="2023" name="Science">
        <title>Complex scaffold remodeling in plant triterpene biosynthesis.</title>
        <authorList>
            <person name="De La Pena R."/>
            <person name="Hodgson H."/>
            <person name="Liu J.C."/>
            <person name="Stephenson M.J."/>
            <person name="Martin A.C."/>
            <person name="Owen C."/>
            <person name="Harkess A."/>
            <person name="Leebens-Mack J."/>
            <person name="Jimenez L.E."/>
            <person name="Osbourn A."/>
            <person name="Sattely E.S."/>
        </authorList>
    </citation>
    <scope>NUCLEOTIDE SEQUENCE [LARGE SCALE GENOMIC DNA]</scope>
    <source>
        <strain evidence="2">cv. JPN11</strain>
        <tissue evidence="1">Leaf</tissue>
    </source>
</reference>
<accession>A0ACC1XZ57</accession>
<protein>
    <submittedName>
        <fullName evidence="1">Amidase family protein</fullName>
    </submittedName>
</protein>
<organism evidence="1 2">
    <name type="scientific">Melia azedarach</name>
    <name type="common">Chinaberry tree</name>
    <dbReference type="NCBI Taxonomy" id="155640"/>
    <lineage>
        <taxon>Eukaryota</taxon>
        <taxon>Viridiplantae</taxon>
        <taxon>Streptophyta</taxon>
        <taxon>Embryophyta</taxon>
        <taxon>Tracheophyta</taxon>
        <taxon>Spermatophyta</taxon>
        <taxon>Magnoliopsida</taxon>
        <taxon>eudicotyledons</taxon>
        <taxon>Gunneridae</taxon>
        <taxon>Pentapetalae</taxon>
        <taxon>rosids</taxon>
        <taxon>malvids</taxon>
        <taxon>Sapindales</taxon>
        <taxon>Meliaceae</taxon>
        <taxon>Melia</taxon>
    </lineage>
</organism>
<comment type="caution">
    <text evidence="1">The sequence shown here is derived from an EMBL/GenBank/DDBJ whole genome shotgun (WGS) entry which is preliminary data.</text>
</comment>
<evidence type="ECO:0000313" key="2">
    <source>
        <dbReference type="Proteomes" id="UP001164539"/>
    </source>
</evidence>
<dbReference type="EMBL" id="CM051399">
    <property type="protein sequence ID" value="KAJ4716737.1"/>
    <property type="molecule type" value="Genomic_DNA"/>
</dbReference>
<sequence>MAAQDSSSSSLISISHSLYSSLLLILVAVLSSTHASPIKEATIHDLKLAFNQNQLTSRKLVEFYLREIRRLNPLLRGVIEVNPDALYEADKADEERKAKAERSKLDLHGIPILLKDNIATKDKMNTTAGSFALLGSVVPRDAFVVTKLRNAGAIILGKASLSEWAHYRASGAPSGWCGRSGQGKNPYVLSAHTCGSSSGSAISVAANMAAVSLGTETDGSILCPSSFNSVVGIKPTVGLTSRDGVIPITPRQDTVGPMTRSVADAVYVLDAIVGFDHNDEATAKASKYIPYGGYKQFLKPHGLKGKRLGILRNRDSTFTKTFGPHIQTLRRQGAVLMDNLEIANIDVTLNNASSAESLATAAEFKLALNTYLKGLVVSPVRSLADVIAFNKKFSKLEKTAEYGQDLFETAEATNGIDKNVKAALLNLANTSKNVFEKLMRVNKLDAVVFPGLDIVLLLAVGGFPGINVPAGYDSNGQPFGINFGGLKGTEPKLIEIAYGFEQATKIRKPPSFK</sequence>